<protein>
    <recommendedName>
        <fullName evidence="9">Type III secretion system protein</fullName>
    </recommendedName>
</protein>
<dbReference type="Gene3D" id="1.20.1270.10">
    <property type="match status" value="1"/>
</dbReference>
<dbReference type="GO" id="GO:0030254">
    <property type="term" value="P:protein secretion by the type III secretion system"/>
    <property type="evidence" value="ECO:0007669"/>
    <property type="project" value="InterPro"/>
</dbReference>
<dbReference type="InterPro" id="IPR029048">
    <property type="entry name" value="HSP70_C_sf"/>
</dbReference>
<feature type="coiled-coil region" evidence="6">
    <location>
        <begin position="36"/>
        <end position="70"/>
    </location>
</feature>
<evidence type="ECO:0000256" key="6">
    <source>
        <dbReference type="SAM" id="Coils"/>
    </source>
</evidence>
<reference evidence="7 8" key="1">
    <citation type="journal article" date="2015" name="Int. J. Syst. Evol. Microbiol.">
        <title>Erwinia iniecta sp. nov., isolated from Russian wheat aphids (Diuraphis noxia).</title>
        <authorList>
            <person name="Campillo T."/>
            <person name="Luna E."/>
            <person name="Portier P."/>
            <person name="Fischer-Le Saux M."/>
            <person name="Lapitan N."/>
            <person name="Tisserat N.A."/>
            <person name="Leach J.E."/>
        </authorList>
    </citation>
    <scope>NUCLEOTIDE SEQUENCE [LARGE SCALE GENOMIC DNA]</scope>
    <source>
        <strain evidence="7 8">B120</strain>
    </source>
</reference>
<keyword evidence="4" id="KW-0653">Protein transport</keyword>
<keyword evidence="8" id="KW-1185">Reference proteome</keyword>
<comment type="caution">
    <text evidence="7">The sequence shown here is derived from an EMBL/GenBank/DDBJ whole genome shotgun (WGS) entry which is preliminary data.</text>
</comment>
<name>A0A0L7T5S7_9GAMM</name>
<dbReference type="EMBL" id="JRXE01000009">
    <property type="protein sequence ID" value="KOC90710.1"/>
    <property type="molecule type" value="Genomic_DNA"/>
</dbReference>
<evidence type="ECO:0000256" key="5">
    <source>
        <dbReference type="ARBA" id="ARBA00024335"/>
    </source>
</evidence>
<comment type="similarity">
    <text evidence="5">Belongs to the SctL stator family.</text>
</comment>
<comment type="subcellular location">
    <subcellularLocation>
        <location evidence="1">Cytoplasm</location>
    </subcellularLocation>
</comment>
<evidence type="ECO:0000256" key="4">
    <source>
        <dbReference type="ARBA" id="ARBA00022927"/>
    </source>
</evidence>
<dbReference type="NCBIfam" id="TIGR02499">
    <property type="entry name" value="HrpE_YscL_not"/>
    <property type="match status" value="1"/>
</dbReference>
<evidence type="ECO:0000256" key="3">
    <source>
        <dbReference type="ARBA" id="ARBA00022490"/>
    </source>
</evidence>
<dbReference type="RefSeq" id="WP_052898856.1">
    <property type="nucleotide sequence ID" value="NZ_JRXE01000009.1"/>
</dbReference>
<evidence type="ECO:0008006" key="9">
    <source>
        <dbReference type="Google" id="ProtNLM"/>
    </source>
</evidence>
<evidence type="ECO:0000313" key="7">
    <source>
        <dbReference type="EMBL" id="KOC90710.1"/>
    </source>
</evidence>
<organism evidence="7 8">
    <name type="scientific">Winslowiella iniecta</name>
    <dbReference type="NCBI Taxonomy" id="1560201"/>
    <lineage>
        <taxon>Bacteria</taxon>
        <taxon>Pseudomonadati</taxon>
        <taxon>Pseudomonadota</taxon>
        <taxon>Gammaproteobacteria</taxon>
        <taxon>Enterobacterales</taxon>
        <taxon>Erwiniaceae</taxon>
        <taxon>Winslowiella</taxon>
    </lineage>
</organism>
<keyword evidence="3" id="KW-0963">Cytoplasm</keyword>
<keyword evidence="6" id="KW-0175">Coiled coil</keyword>
<keyword evidence="2" id="KW-0813">Transport</keyword>
<dbReference type="AlphaFoldDB" id="A0A0L7T5S7"/>
<feature type="coiled-coil region" evidence="6">
    <location>
        <begin position="196"/>
        <end position="223"/>
    </location>
</feature>
<dbReference type="OrthoDB" id="8595987at2"/>
<gene>
    <name evidence="7" type="ORF">NG42_08380</name>
</gene>
<dbReference type="GO" id="GO:0005737">
    <property type="term" value="C:cytoplasm"/>
    <property type="evidence" value="ECO:0007669"/>
    <property type="project" value="UniProtKB-SubCell"/>
</dbReference>
<evidence type="ECO:0000256" key="1">
    <source>
        <dbReference type="ARBA" id="ARBA00004496"/>
    </source>
</evidence>
<proteinExistence type="inferred from homology"/>
<evidence type="ECO:0000313" key="8">
    <source>
        <dbReference type="Proteomes" id="UP000037088"/>
    </source>
</evidence>
<evidence type="ECO:0000256" key="2">
    <source>
        <dbReference type="ARBA" id="ARBA00022448"/>
    </source>
</evidence>
<dbReference type="InterPro" id="IPR012842">
    <property type="entry name" value="T3SS_SctL/SctL2"/>
</dbReference>
<dbReference type="Proteomes" id="UP000037088">
    <property type="component" value="Unassembled WGS sequence"/>
</dbReference>
<accession>A0A0L7T5S7</accession>
<dbReference type="PATRIC" id="fig|1560201.3.peg.1782"/>
<sequence>MTLLSIPVTQMSVTAPAGLVIRASELAEFQAANDIISAAHAEAEQIQRRAQEAAENLEQYCDEVRERARQQGLEQAEEEAPALRQQAVANCIQWLIENHNLEHSIVERLETRLRGILAQVFEEFYGQQSGARLLMSRLQEHIETLLGEEAGTLHVNETQFDELRQAFVTHPQLRIKLDTQLEPGEALLNTPLVSLYLNLDEQLQSILSRLEQLSQEASDDQQN</sequence>